<evidence type="ECO:0000259" key="9">
    <source>
        <dbReference type="PROSITE" id="PS50173"/>
    </source>
</evidence>
<dbReference type="GO" id="GO:0006281">
    <property type="term" value="P:DNA repair"/>
    <property type="evidence" value="ECO:0007669"/>
    <property type="project" value="UniProtKB-KW"/>
</dbReference>
<sequence length="619" mass="70623">MTSRTICDRPRVIVHLDLDCFYAQVEGLRLNIPESEPIAAHQWGFVLAVNYVARQYGVKRGDQIDEALKKCPKIHIPHVEVLGENRLRNGEPYDRAHQKATLRRYRDASNAIFKVLRRHAVICERAGIDEAYLDVTERATELLANMEVQMHDFCMNALNRDTLVYGVCERKRSGIIERKCKTDTSEDECDENETIVTSESFPLTEEEQLLCVGALISREIREAVYTELGYRCSTGISTNKLIAKLASPLNKPNGQTIVSPRFVPLLMRHHPIQKVRGLGGKLGHRMMEYYDQFVCSKEKQENKEPQKYQNTMESGGKRDEIKSKITAGDFIQACSLSSLSAYFGNETAAFVYRLCLGDDGNEPVDGDKVDLKGFSSTKQFTPNSHIQNEPQLRYWLRIISEEMMDRINEEKHDHRRFPVHVTLHITSSNGTTKCRRIYVNQSVTLDTLARLSFRSLENELDQILPLSHMTLHAKDFISIADKKASISSFFSKQQVAINGMAESDERLNVSEECVIESDQVKSMPKAKQKNIKSFFTLPISTSDAQNQFVDNTFGTMEKQIGFYCVECKRDIQTTKEEHKDYHFAKSIREQDVSRSDISTKNSLSGAMDAFLSQSKKPRR</sequence>
<keyword evidence="2" id="KW-0808">Transferase</keyword>
<evidence type="ECO:0000256" key="3">
    <source>
        <dbReference type="ARBA" id="ARBA00022723"/>
    </source>
</evidence>
<keyword evidence="5" id="KW-0863">Zinc-finger</keyword>
<evidence type="ECO:0000256" key="5">
    <source>
        <dbReference type="ARBA" id="ARBA00022771"/>
    </source>
</evidence>
<dbReference type="InterPro" id="IPR043502">
    <property type="entry name" value="DNA/RNA_pol_sf"/>
</dbReference>
<dbReference type="GO" id="GO:0003684">
    <property type="term" value="F:damaged DNA binding"/>
    <property type="evidence" value="ECO:0007669"/>
    <property type="project" value="InterPro"/>
</dbReference>
<evidence type="ECO:0000256" key="2">
    <source>
        <dbReference type="ARBA" id="ARBA00022679"/>
    </source>
</evidence>
<dbReference type="Gene3D" id="3.30.1490.100">
    <property type="entry name" value="DNA polymerase, Y-family, little finger domain"/>
    <property type="match status" value="1"/>
</dbReference>
<keyword evidence="6" id="KW-0862">Zinc</keyword>
<name>F0WV04_9STRA</name>
<dbReference type="GO" id="GO:0005657">
    <property type="term" value="C:replication fork"/>
    <property type="evidence" value="ECO:0007669"/>
    <property type="project" value="TreeGrafter"/>
</dbReference>
<dbReference type="SUPFAM" id="SSF100879">
    <property type="entry name" value="Lesion bypass DNA polymerase (Y-family), little finger domain"/>
    <property type="match status" value="1"/>
</dbReference>
<dbReference type="EMBL" id="FR824329">
    <property type="protein sequence ID" value="CCA25240.1"/>
    <property type="molecule type" value="Genomic_DNA"/>
</dbReference>
<dbReference type="InterPro" id="IPR052230">
    <property type="entry name" value="DNA_polymerase_eta"/>
</dbReference>
<dbReference type="SUPFAM" id="SSF56672">
    <property type="entry name" value="DNA/RNA polymerases"/>
    <property type="match status" value="1"/>
</dbReference>
<feature type="domain" description="UmuC" evidence="9">
    <location>
        <begin position="13"/>
        <end position="279"/>
    </location>
</feature>
<dbReference type="Gene3D" id="1.10.150.20">
    <property type="entry name" value="5' to 3' exonuclease, C-terminal subdomain"/>
    <property type="match status" value="1"/>
</dbReference>
<evidence type="ECO:0000259" key="10">
    <source>
        <dbReference type="PROSITE" id="PS51907"/>
    </source>
</evidence>
<dbReference type="Pfam" id="PF18439">
    <property type="entry name" value="zf_UBZ"/>
    <property type="match status" value="1"/>
</dbReference>
<dbReference type="Pfam" id="PF00817">
    <property type="entry name" value="IMS"/>
    <property type="match status" value="1"/>
</dbReference>
<keyword evidence="3" id="KW-0479">Metal-binding</keyword>
<gene>
    <name evidence="11" type="primary">AlNc14C284G10149</name>
    <name evidence="11" type="ORF">ALNC14_113840</name>
</gene>
<evidence type="ECO:0000256" key="4">
    <source>
        <dbReference type="ARBA" id="ARBA00022763"/>
    </source>
</evidence>
<evidence type="ECO:0000256" key="1">
    <source>
        <dbReference type="ARBA" id="ARBA00004123"/>
    </source>
</evidence>
<organism evidence="11">
    <name type="scientific">Albugo laibachii Nc14</name>
    <dbReference type="NCBI Taxonomy" id="890382"/>
    <lineage>
        <taxon>Eukaryota</taxon>
        <taxon>Sar</taxon>
        <taxon>Stramenopiles</taxon>
        <taxon>Oomycota</taxon>
        <taxon>Peronosporomycetes</taxon>
        <taxon>Albuginales</taxon>
        <taxon>Albuginaceae</taxon>
        <taxon>Albugo</taxon>
    </lineage>
</organism>
<keyword evidence="8" id="KW-0539">Nucleus</keyword>
<dbReference type="Gene3D" id="3.40.1170.60">
    <property type="match status" value="1"/>
</dbReference>
<evidence type="ECO:0000256" key="8">
    <source>
        <dbReference type="ARBA" id="ARBA00023242"/>
    </source>
</evidence>
<dbReference type="InterPro" id="IPR043128">
    <property type="entry name" value="Rev_trsase/Diguanyl_cyclase"/>
</dbReference>
<protein>
    <submittedName>
        <fullName evidence="11">Uncharacterized protein AlNc14C284G10149</fullName>
    </submittedName>
</protein>
<evidence type="ECO:0000256" key="6">
    <source>
        <dbReference type="ARBA" id="ARBA00022833"/>
    </source>
</evidence>
<evidence type="ECO:0000256" key="7">
    <source>
        <dbReference type="ARBA" id="ARBA00023204"/>
    </source>
</evidence>
<reference evidence="11" key="1">
    <citation type="journal article" date="2011" name="PLoS Biol.">
        <title>Gene gain and loss during evolution of obligate parasitism in the white rust pathogen of Arabidopsis thaliana.</title>
        <authorList>
            <person name="Kemen E."/>
            <person name="Gardiner A."/>
            <person name="Schultz-Larsen T."/>
            <person name="Kemen A.C."/>
            <person name="Balmuth A.L."/>
            <person name="Robert-Seilaniantz A."/>
            <person name="Bailey K."/>
            <person name="Holub E."/>
            <person name="Studholme D.J."/>
            <person name="Maclean D."/>
            <person name="Jones J.D."/>
        </authorList>
    </citation>
    <scope>NUCLEOTIDE SEQUENCE</scope>
</reference>
<feature type="domain" description="UBZ3-type" evidence="10">
    <location>
        <begin position="557"/>
        <end position="590"/>
    </location>
</feature>
<dbReference type="InterPro" id="IPR041298">
    <property type="entry name" value="UBZ3"/>
</dbReference>
<dbReference type="PROSITE" id="PS50173">
    <property type="entry name" value="UMUC"/>
    <property type="match status" value="1"/>
</dbReference>
<keyword evidence="7" id="KW-0234">DNA repair</keyword>
<dbReference type="InterPro" id="IPR001126">
    <property type="entry name" value="UmuC"/>
</dbReference>
<dbReference type="GO" id="GO:0042276">
    <property type="term" value="P:error-prone translesion synthesis"/>
    <property type="evidence" value="ECO:0007669"/>
    <property type="project" value="TreeGrafter"/>
</dbReference>
<dbReference type="PANTHER" id="PTHR45873">
    <property type="entry name" value="DNA POLYMERASE ETA"/>
    <property type="match status" value="1"/>
</dbReference>
<dbReference type="PIRSF" id="PIRSF036603">
    <property type="entry name" value="DPol_eta"/>
    <property type="match status" value="1"/>
</dbReference>
<dbReference type="PANTHER" id="PTHR45873:SF1">
    <property type="entry name" value="DNA POLYMERASE ETA"/>
    <property type="match status" value="1"/>
</dbReference>
<accession>F0WV04</accession>
<comment type="subcellular location">
    <subcellularLocation>
        <location evidence="1">Nucleus</location>
    </subcellularLocation>
</comment>
<dbReference type="GO" id="GO:0008270">
    <property type="term" value="F:zinc ion binding"/>
    <property type="evidence" value="ECO:0007669"/>
    <property type="project" value="UniProtKB-KW"/>
</dbReference>
<reference evidence="11" key="2">
    <citation type="submission" date="2011-02" db="EMBL/GenBank/DDBJ databases">
        <authorList>
            <person name="MacLean D."/>
        </authorList>
    </citation>
    <scope>NUCLEOTIDE SEQUENCE</scope>
</reference>
<dbReference type="PROSITE" id="PS51907">
    <property type="entry name" value="ZF_UBZ3"/>
    <property type="match status" value="1"/>
</dbReference>
<dbReference type="InterPro" id="IPR036775">
    <property type="entry name" value="DNA_pol_Y-fam_lit_finger_sf"/>
</dbReference>
<dbReference type="AlphaFoldDB" id="F0WV04"/>
<dbReference type="Gene3D" id="3.30.70.270">
    <property type="match status" value="1"/>
</dbReference>
<proteinExistence type="predicted"/>
<dbReference type="GO" id="GO:0005634">
    <property type="term" value="C:nucleus"/>
    <property type="evidence" value="ECO:0007669"/>
    <property type="project" value="UniProtKB-SubCell"/>
</dbReference>
<dbReference type="GO" id="GO:0003887">
    <property type="term" value="F:DNA-directed DNA polymerase activity"/>
    <property type="evidence" value="ECO:0007669"/>
    <property type="project" value="TreeGrafter"/>
</dbReference>
<evidence type="ECO:0000313" key="11">
    <source>
        <dbReference type="EMBL" id="CCA25240.1"/>
    </source>
</evidence>
<dbReference type="HOGENOM" id="CLU_012348_7_1_1"/>
<dbReference type="GO" id="GO:0035861">
    <property type="term" value="C:site of double-strand break"/>
    <property type="evidence" value="ECO:0007669"/>
    <property type="project" value="TreeGrafter"/>
</dbReference>
<dbReference type="GO" id="GO:0009314">
    <property type="term" value="P:response to radiation"/>
    <property type="evidence" value="ECO:0007669"/>
    <property type="project" value="TreeGrafter"/>
</dbReference>
<keyword evidence="4" id="KW-0227">DNA damage</keyword>